<dbReference type="EMBL" id="JAGINU010000002">
    <property type="protein sequence ID" value="MBP2371333.1"/>
    <property type="molecule type" value="Genomic_DNA"/>
</dbReference>
<evidence type="ECO:0000313" key="1">
    <source>
        <dbReference type="EMBL" id="MBP2371333.1"/>
    </source>
</evidence>
<dbReference type="Proteomes" id="UP001519295">
    <property type="component" value="Unassembled WGS sequence"/>
</dbReference>
<sequence>MEWTFSSEAGVGIHPDATQLHTEHGIDDRWSIAGPYTADRVLLAAEEIDELTRYLAHATLPERAHVAVTCGKDLCRLISALRSGVGRLDQVLVQIRHRAQECVAPPEDAEDEAALLLADLDSAAERIRDAVATMASAHRSAARIQ</sequence>
<reference evidence="1 2" key="1">
    <citation type="submission" date="2021-03" db="EMBL/GenBank/DDBJ databases">
        <title>Sequencing the genomes of 1000 actinobacteria strains.</title>
        <authorList>
            <person name="Klenk H.-P."/>
        </authorList>
    </citation>
    <scope>NUCLEOTIDE SEQUENCE [LARGE SCALE GENOMIC DNA]</scope>
    <source>
        <strain evidence="1 2">DSM 45256</strain>
    </source>
</reference>
<accession>A0ABS4W5Y7</accession>
<name>A0ABS4W5Y7_9PSEU</name>
<proteinExistence type="predicted"/>
<keyword evidence="2" id="KW-1185">Reference proteome</keyword>
<gene>
    <name evidence="1" type="ORF">JOF36_007106</name>
</gene>
<protein>
    <submittedName>
        <fullName evidence="1">Uncharacterized protein</fullName>
    </submittedName>
</protein>
<evidence type="ECO:0000313" key="2">
    <source>
        <dbReference type="Proteomes" id="UP001519295"/>
    </source>
</evidence>
<dbReference type="RefSeq" id="WP_210036498.1">
    <property type="nucleotide sequence ID" value="NZ_JAGINU010000002.1"/>
</dbReference>
<comment type="caution">
    <text evidence="1">The sequence shown here is derived from an EMBL/GenBank/DDBJ whole genome shotgun (WGS) entry which is preliminary data.</text>
</comment>
<organism evidence="1 2">
    <name type="scientific">Pseudonocardia parietis</name>
    <dbReference type="NCBI Taxonomy" id="570936"/>
    <lineage>
        <taxon>Bacteria</taxon>
        <taxon>Bacillati</taxon>
        <taxon>Actinomycetota</taxon>
        <taxon>Actinomycetes</taxon>
        <taxon>Pseudonocardiales</taxon>
        <taxon>Pseudonocardiaceae</taxon>
        <taxon>Pseudonocardia</taxon>
    </lineage>
</organism>